<proteinExistence type="inferred from homology"/>
<evidence type="ECO:0000313" key="14">
    <source>
        <dbReference type="EMBL" id="RUO55153.1"/>
    </source>
</evidence>
<name>A0A432Y2H0_9GAMM</name>
<dbReference type="GO" id="GO:0009103">
    <property type="term" value="P:lipopolysaccharide biosynthetic process"/>
    <property type="evidence" value="ECO:0007669"/>
    <property type="project" value="UniProtKB-UniRule"/>
</dbReference>
<evidence type="ECO:0000256" key="6">
    <source>
        <dbReference type="ARBA" id="ARBA00020092"/>
    </source>
</evidence>
<dbReference type="GO" id="GO:0046872">
    <property type="term" value="F:metal ion binding"/>
    <property type="evidence" value="ECO:0007669"/>
    <property type="project" value="UniProtKB-UniRule"/>
</dbReference>
<gene>
    <name evidence="14" type="ORF">CWE25_07185</name>
</gene>
<sequence>MIHNRTAKTVNTWYGDISEDLFQQFAKTQLLVLDVDGVFSDGRIYLGNQGEELKAFHTRDGFGLKAWTDAGYPAAVITGRKSAIVERRMKHLGVSHIYQGVTNKVEVYEQLLETLQLNDSQVAYVGDDVPDLNLINRVNLGIAVHDAHPSVQIAAQYVTRCQGGFGAVREVCDLLLLSRGELASAEGVSL</sequence>
<dbReference type="NCBIfam" id="NF007019">
    <property type="entry name" value="PRK09484.1"/>
    <property type="match status" value="1"/>
</dbReference>
<dbReference type="Pfam" id="PF08282">
    <property type="entry name" value="Hydrolase_3"/>
    <property type="match status" value="1"/>
</dbReference>
<comment type="similarity">
    <text evidence="3 12">Belongs to the KdsC family.</text>
</comment>
<evidence type="ECO:0000256" key="8">
    <source>
        <dbReference type="ARBA" id="ARBA00022801"/>
    </source>
</evidence>
<dbReference type="EC" id="3.1.3.45" evidence="5 12"/>
<dbReference type="SFLD" id="SFLDS00003">
    <property type="entry name" value="Haloacid_Dehalogenase"/>
    <property type="match status" value="1"/>
</dbReference>
<dbReference type="CDD" id="cd01630">
    <property type="entry name" value="HAD_KDO-like"/>
    <property type="match status" value="1"/>
</dbReference>
<keyword evidence="8 12" id="KW-0378">Hydrolase</keyword>
<evidence type="ECO:0000256" key="3">
    <source>
        <dbReference type="ARBA" id="ARBA00005893"/>
    </source>
</evidence>
<evidence type="ECO:0000256" key="12">
    <source>
        <dbReference type="PIRNR" id="PIRNR006118"/>
    </source>
</evidence>
<dbReference type="NCBIfam" id="TIGR01670">
    <property type="entry name" value="KdsC-phosphatas"/>
    <property type="match status" value="1"/>
</dbReference>
<dbReference type="Gene3D" id="3.40.50.1000">
    <property type="entry name" value="HAD superfamily/HAD-like"/>
    <property type="match status" value="1"/>
</dbReference>
<comment type="catalytic activity">
    <reaction evidence="1 12">
        <text>3-deoxy-alpha-D-manno-2-octulosonate-8-phosphate + H2O = 3-deoxy-alpha-D-manno-oct-2-ulosonate + phosphate</text>
        <dbReference type="Rhea" id="RHEA:11500"/>
        <dbReference type="ChEBI" id="CHEBI:15377"/>
        <dbReference type="ChEBI" id="CHEBI:43474"/>
        <dbReference type="ChEBI" id="CHEBI:85985"/>
        <dbReference type="ChEBI" id="CHEBI:85986"/>
        <dbReference type="EC" id="3.1.3.45"/>
    </reaction>
</comment>
<feature type="binding site" evidence="13">
    <location>
        <position position="34"/>
    </location>
    <ligand>
        <name>Mg(2+)</name>
        <dbReference type="ChEBI" id="CHEBI:18420"/>
    </ligand>
</feature>
<evidence type="ECO:0000313" key="15">
    <source>
        <dbReference type="Proteomes" id="UP000287330"/>
    </source>
</evidence>
<evidence type="ECO:0000256" key="5">
    <source>
        <dbReference type="ARBA" id="ARBA00013066"/>
    </source>
</evidence>
<dbReference type="GO" id="GO:0019143">
    <property type="term" value="F:3-deoxy-manno-octulosonate-8-phosphatase activity"/>
    <property type="evidence" value="ECO:0007669"/>
    <property type="project" value="UniProtKB-UniRule"/>
</dbReference>
<evidence type="ECO:0000256" key="13">
    <source>
        <dbReference type="PIRSR" id="PIRSR006118-2"/>
    </source>
</evidence>
<dbReference type="PANTHER" id="PTHR21485:SF6">
    <property type="entry name" value="N-ACYLNEURAMINATE CYTIDYLYLTRANSFERASE-RELATED"/>
    <property type="match status" value="1"/>
</dbReference>
<comment type="caution">
    <text evidence="14">The sequence shown here is derived from an EMBL/GenBank/DDBJ whole genome shotgun (WGS) entry which is preliminary data.</text>
</comment>
<keyword evidence="15" id="KW-1185">Reference proteome</keyword>
<keyword evidence="10 12" id="KW-0448">Lipopolysaccharide biosynthesis</keyword>
<dbReference type="SFLD" id="SFLDG01138">
    <property type="entry name" value="C1.6.2:_Deoxy-d-mannose-octulo"/>
    <property type="match status" value="1"/>
</dbReference>
<comment type="function">
    <text evidence="12">Catalyzes the hydrolysis of 3-deoxy-D-manno-octulosonate 8-phosphate (KDO 8-P) to 3-deoxy-D-manno-octulosonate (KDO) and inorganic phosphate.</text>
</comment>
<keyword evidence="9 12" id="KW-0460">Magnesium</keyword>
<dbReference type="SFLD" id="SFLDG01136">
    <property type="entry name" value="C1.6:_Phosphoserine_Phosphatas"/>
    <property type="match status" value="1"/>
</dbReference>
<dbReference type="EMBL" id="PIPV01000004">
    <property type="protein sequence ID" value="RUO55153.1"/>
    <property type="molecule type" value="Genomic_DNA"/>
</dbReference>
<evidence type="ECO:0000256" key="2">
    <source>
        <dbReference type="ARBA" id="ARBA00001946"/>
    </source>
</evidence>
<accession>A0A432Y2H0</accession>
<comment type="cofactor">
    <cofactor evidence="2 12 13">
        <name>Mg(2+)</name>
        <dbReference type="ChEBI" id="CHEBI:18420"/>
    </cofactor>
</comment>
<dbReference type="SUPFAM" id="SSF56784">
    <property type="entry name" value="HAD-like"/>
    <property type="match status" value="1"/>
</dbReference>
<dbReference type="GO" id="GO:0008781">
    <property type="term" value="F:N-acylneuraminate cytidylyltransferase activity"/>
    <property type="evidence" value="ECO:0007669"/>
    <property type="project" value="TreeGrafter"/>
</dbReference>
<evidence type="ECO:0000256" key="9">
    <source>
        <dbReference type="ARBA" id="ARBA00022842"/>
    </source>
</evidence>
<dbReference type="Proteomes" id="UP000287330">
    <property type="component" value="Unassembled WGS sequence"/>
</dbReference>
<feature type="binding site" evidence="13">
    <location>
        <position position="36"/>
    </location>
    <ligand>
        <name>substrate</name>
    </ligand>
</feature>
<evidence type="ECO:0000256" key="7">
    <source>
        <dbReference type="ARBA" id="ARBA00022723"/>
    </source>
</evidence>
<dbReference type="FunFam" id="3.40.50.1000:FF:000029">
    <property type="entry name" value="3-deoxy-D-manno-octulosonate 8-phosphate phosphatase KdsC"/>
    <property type="match status" value="1"/>
</dbReference>
<dbReference type="OrthoDB" id="9805604at2"/>
<reference evidence="15" key="1">
    <citation type="journal article" date="2018" name="Front. Microbiol.">
        <title>Genome-Based Analysis Reveals the Taxonomy and Diversity of the Family Idiomarinaceae.</title>
        <authorList>
            <person name="Liu Y."/>
            <person name="Lai Q."/>
            <person name="Shao Z."/>
        </authorList>
    </citation>
    <scope>NUCLEOTIDE SEQUENCE [LARGE SCALE GENOMIC DNA]</scope>
    <source>
        <strain evidence="15">F23</strain>
    </source>
</reference>
<dbReference type="AlphaFoldDB" id="A0A432Y2H0"/>
<keyword evidence="7 12" id="KW-0479">Metal-binding</keyword>
<dbReference type="InterPro" id="IPR010023">
    <property type="entry name" value="KdsC_fam"/>
</dbReference>
<comment type="subunit">
    <text evidence="4 12">Homotetramer.</text>
</comment>
<dbReference type="InterPro" id="IPR023214">
    <property type="entry name" value="HAD_sf"/>
</dbReference>
<evidence type="ECO:0000256" key="1">
    <source>
        <dbReference type="ARBA" id="ARBA00000898"/>
    </source>
</evidence>
<organism evidence="14 15">
    <name type="scientific">Idiomarina fontislapidosi</name>
    <dbReference type="NCBI Taxonomy" id="263723"/>
    <lineage>
        <taxon>Bacteria</taxon>
        <taxon>Pseudomonadati</taxon>
        <taxon>Pseudomonadota</taxon>
        <taxon>Gammaproteobacteria</taxon>
        <taxon>Alteromonadales</taxon>
        <taxon>Idiomarinaceae</taxon>
        <taxon>Idiomarina</taxon>
    </lineage>
</organism>
<protein>
    <recommendedName>
        <fullName evidence="6 12">3-deoxy-D-manno-octulosonate 8-phosphate phosphatase KdsC</fullName>
        <ecNumber evidence="5 12">3.1.3.45</ecNumber>
    </recommendedName>
    <alternativeName>
        <fullName evidence="11 12">KDO 8-P phosphatase</fullName>
    </alternativeName>
</protein>
<evidence type="ECO:0000256" key="10">
    <source>
        <dbReference type="ARBA" id="ARBA00022985"/>
    </source>
</evidence>
<dbReference type="RefSeq" id="WP_110574193.1">
    <property type="nucleotide sequence ID" value="NZ_PIPV01000004.1"/>
</dbReference>
<dbReference type="InterPro" id="IPR050793">
    <property type="entry name" value="CMP-NeuNAc_synthase"/>
</dbReference>
<dbReference type="PANTHER" id="PTHR21485">
    <property type="entry name" value="HAD SUPERFAMILY MEMBERS CMAS AND KDSC"/>
    <property type="match status" value="1"/>
</dbReference>
<evidence type="ECO:0000256" key="11">
    <source>
        <dbReference type="ARBA" id="ARBA00031051"/>
    </source>
</evidence>
<dbReference type="InterPro" id="IPR036412">
    <property type="entry name" value="HAD-like_sf"/>
</dbReference>
<dbReference type="PIRSF" id="PIRSF006118">
    <property type="entry name" value="KDO8-P_Ptase"/>
    <property type="match status" value="1"/>
</dbReference>
<feature type="binding site" evidence="13">
    <location>
        <position position="127"/>
    </location>
    <ligand>
        <name>Mg(2+)</name>
        <dbReference type="ChEBI" id="CHEBI:18420"/>
    </ligand>
</feature>
<evidence type="ECO:0000256" key="4">
    <source>
        <dbReference type="ARBA" id="ARBA00011881"/>
    </source>
</evidence>